<comment type="caution">
    <text evidence="1">The sequence shown here is derived from an EMBL/GenBank/DDBJ whole genome shotgun (WGS) entry which is preliminary data.</text>
</comment>
<dbReference type="AlphaFoldDB" id="X1E524"/>
<gene>
    <name evidence="1" type="ORF">S01H4_60315</name>
</gene>
<protein>
    <submittedName>
        <fullName evidence="1">Uncharacterized protein</fullName>
    </submittedName>
</protein>
<organism evidence="1">
    <name type="scientific">marine sediment metagenome</name>
    <dbReference type="NCBI Taxonomy" id="412755"/>
    <lineage>
        <taxon>unclassified sequences</taxon>
        <taxon>metagenomes</taxon>
        <taxon>ecological metagenomes</taxon>
    </lineage>
</organism>
<evidence type="ECO:0000313" key="1">
    <source>
        <dbReference type="EMBL" id="GAH15465.1"/>
    </source>
</evidence>
<accession>X1E524</accession>
<dbReference type="EMBL" id="BART01035543">
    <property type="protein sequence ID" value="GAH15465.1"/>
    <property type="molecule type" value="Genomic_DNA"/>
</dbReference>
<sequence>DELENRWKADEDLLYLVKYVMMDASGKKVEDIVNVTLNRPAVFAANAISALGSTSEQRVVVSNVGGFDTHYVEEFQDAGFASANDRLRKQGKPLLNPFADVQFSIRGRTARRVLFRMGPGPEGKEILIPDIVPWDGRFVTYEIGENGLDWGAYEMTRSKAAIEAEYGIVVTGKTGKVLDVWDTEHNEIW</sequence>
<feature type="non-terminal residue" evidence="1">
    <location>
        <position position="1"/>
    </location>
</feature>
<proteinExistence type="predicted"/>
<name>X1E524_9ZZZZ</name>
<feature type="non-terminal residue" evidence="1">
    <location>
        <position position="189"/>
    </location>
</feature>
<reference evidence="1" key="1">
    <citation type="journal article" date="2014" name="Front. Microbiol.">
        <title>High frequency of phylogenetically diverse reductive dehalogenase-homologous genes in deep subseafloor sedimentary metagenomes.</title>
        <authorList>
            <person name="Kawai M."/>
            <person name="Futagami T."/>
            <person name="Toyoda A."/>
            <person name="Takaki Y."/>
            <person name="Nishi S."/>
            <person name="Hori S."/>
            <person name="Arai W."/>
            <person name="Tsubouchi T."/>
            <person name="Morono Y."/>
            <person name="Uchiyama I."/>
            <person name="Ito T."/>
            <person name="Fujiyama A."/>
            <person name="Inagaki F."/>
            <person name="Takami H."/>
        </authorList>
    </citation>
    <scope>NUCLEOTIDE SEQUENCE</scope>
    <source>
        <strain evidence="1">Expedition CK06-06</strain>
    </source>
</reference>